<keyword evidence="2" id="KW-1133">Transmembrane helix</keyword>
<name>A0AAN6XKD2_9PEZI</name>
<keyword evidence="4" id="KW-1185">Reference proteome</keyword>
<feature type="region of interest" description="Disordered" evidence="1">
    <location>
        <begin position="153"/>
        <end position="172"/>
    </location>
</feature>
<feature type="compositionally biased region" description="Polar residues" evidence="1">
    <location>
        <begin position="310"/>
        <end position="329"/>
    </location>
</feature>
<keyword evidence="2" id="KW-0472">Membrane</keyword>
<feature type="compositionally biased region" description="Polar residues" evidence="1">
    <location>
        <begin position="153"/>
        <end position="168"/>
    </location>
</feature>
<reference evidence="3" key="1">
    <citation type="journal article" date="2023" name="Mol. Phylogenet. Evol.">
        <title>Genome-scale phylogeny and comparative genomics of the fungal order Sordariales.</title>
        <authorList>
            <person name="Hensen N."/>
            <person name="Bonometti L."/>
            <person name="Westerberg I."/>
            <person name="Brannstrom I.O."/>
            <person name="Guillou S."/>
            <person name="Cros-Aarteil S."/>
            <person name="Calhoun S."/>
            <person name="Haridas S."/>
            <person name="Kuo A."/>
            <person name="Mondo S."/>
            <person name="Pangilinan J."/>
            <person name="Riley R."/>
            <person name="LaButti K."/>
            <person name="Andreopoulos B."/>
            <person name="Lipzen A."/>
            <person name="Chen C."/>
            <person name="Yan M."/>
            <person name="Daum C."/>
            <person name="Ng V."/>
            <person name="Clum A."/>
            <person name="Steindorff A."/>
            <person name="Ohm R.A."/>
            <person name="Martin F."/>
            <person name="Silar P."/>
            <person name="Natvig D.O."/>
            <person name="Lalanne C."/>
            <person name="Gautier V."/>
            <person name="Ament-Velasquez S.L."/>
            <person name="Kruys A."/>
            <person name="Hutchinson M.I."/>
            <person name="Powell A.J."/>
            <person name="Barry K."/>
            <person name="Miller A.N."/>
            <person name="Grigoriev I.V."/>
            <person name="Debuchy R."/>
            <person name="Gladieux P."/>
            <person name="Hiltunen Thoren M."/>
            <person name="Johannesson H."/>
        </authorList>
    </citation>
    <scope>NUCLEOTIDE SEQUENCE</scope>
    <source>
        <strain evidence="3">CBS 315.58</strain>
    </source>
</reference>
<accession>A0AAN6XKD2</accession>
<feature type="region of interest" description="Disordered" evidence="1">
    <location>
        <begin position="213"/>
        <end position="253"/>
    </location>
</feature>
<feature type="region of interest" description="Disordered" evidence="1">
    <location>
        <begin position="1"/>
        <end position="148"/>
    </location>
</feature>
<sequence length="478" mass="51622">MWENSKHGFNWGGKGEGHQTENLFETVSGMQQSKEESEKQQQQDKIDKDNKEIEKNRQRLEQEDKSRNPNNQPEATSTKSNNKDPVTTLATNRPSSTSKAQKQSQVEAPQTLSSTPTSTRGQTGTPRDNPTPTITPESEVGTHDGTFSRIVTSSISGTDTQERPTSTDFGVPTVAPQHSLNSGQIAAIVISSIGLAIILLIAVFLLLRFRRHQHSHPSPSPVHPETVPPNYSHPYNQLLSPPPPPPLQTPQDHADIVKPRRTISRWLSQVRAESRTNPSQPPSVSLPSSSSHSGSGGHARTRGQPDMVSDISSQISGFTHPTVTVSSGGRSFRPPTQLRPPTGSSTNSSDRNMRETKPVHPSIYVSPATATNSSGSVNITGLLPEFPLPPGRMAESGDPVSPMSPSPVESFGADSGLGMGMTMGNGARLSGLGVQGQYEQEYHDEAVAGYGYGGVKRQSWETNKTLEQLEVTRRSVSI</sequence>
<dbReference type="EMBL" id="MU863898">
    <property type="protein sequence ID" value="KAK4202398.1"/>
    <property type="molecule type" value="Genomic_DNA"/>
</dbReference>
<feature type="compositionally biased region" description="Polar residues" evidence="1">
    <location>
        <begin position="68"/>
        <end position="136"/>
    </location>
</feature>
<comment type="caution">
    <text evidence="3">The sequence shown here is derived from an EMBL/GenBank/DDBJ whole genome shotgun (WGS) entry which is preliminary data.</text>
</comment>
<feature type="compositionally biased region" description="Polar residues" evidence="1">
    <location>
        <begin position="20"/>
        <end position="30"/>
    </location>
</feature>
<feature type="compositionally biased region" description="Low complexity" evidence="1">
    <location>
        <begin position="282"/>
        <end position="293"/>
    </location>
</feature>
<dbReference type="AlphaFoldDB" id="A0AAN6XKD2"/>
<organism evidence="3 4">
    <name type="scientific">Triangularia verruculosa</name>
    <dbReference type="NCBI Taxonomy" id="2587418"/>
    <lineage>
        <taxon>Eukaryota</taxon>
        <taxon>Fungi</taxon>
        <taxon>Dikarya</taxon>
        <taxon>Ascomycota</taxon>
        <taxon>Pezizomycotina</taxon>
        <taxon>Sordariomycetes</taxon>
        <taxon>Sordariomycetidae</taxon>
        <taxon>Sordariales</taxon>
        <taxon>Podosporaceae</taxon>
        <taxon>Triangularia</taxon>
    </lineage>
</organism>
<dbReference type="CDD" id="cd12087">
    <property type="entry name" value="TM_EGFR-like"/>
    <property type="match status" value="1"/>
</dbReference>
<evidence type="ECO:0000313" key="3">
    <source>
        <dbReference type="EMBL" id="KAK4202398.1"/>
    </source>
</evidence>
<evidence type="ECO:0000256" key="1">
    <source>
        <dbReference type="SAM" id="MobiDB-lite"/>
    </source>
</evidence>
<protein>
    <submittedName>
        <fullName evidence="3">Uncharacterized protein</fullName>
    </submittedName>
</protein>
<evidence type="ECO:0000313" key="4">
    <source>
        <dbReference type="Proteomes" id="UP001303160"/>
    </source>
</evidence>
<dbReference type="Proteomes" id="UP001303160">
    <property type="component" value="Unassembled WGS sequence"/>
</dbReference>
<feature type="transmembrane region" description="Helical" evidence="2">
    <location>
        <begin position="185"/>
        <end position="207"/>
    </location>
</feature>
<keyword evidence="2" id="KW-0812">Transmembrane</keyword>
<gene>
    <name evidence="3" type="ORF">QBC40DRAFT_347144</name>
</gene>
<evidence type="ECO:0000256" key="2">
    <source>
        <dbReference type="SAM" id="Phobius"/>
    </source>
</evidence>
<proteinExistence type="predicted"/>
<feature type="region of interest" description="Disordered" evidence="1">
    <location>
        <begin position="270"/>
        <end position="357"/>
    </location>
</feature>
<reference evidence="3" key="2">
    <citation type="submission" date="2023-05" db="EMBL/GenBank/DDBJ databases">
        <authorList>
            <consortium name="Lawrence Berkeley National Laboratory"/>
            <person name="Steindorff A."/>
            <person name="Hensen N."/>
            <person name="Bonometti L."/>
            <person name="Westerberg I."/>
            <person name="Brannstrom I.O."/>
            <person name="Guillou S."/>
            <person name="Cros-Aarteil S."/>
            <person name="Calhoun S."/>
            <person name="Haridas S."/>
            <person name="Kuo A."/>
            <person name="Mondo S."/>
            <person name="Pangilinan J."/>
            <person name="Riley R."/>
            <person name="Labutti K."/>
            <person name="Andreopoulos B."/>
            <person name="Lipzen A."/>
            <person name="Chen C."/>
            <person name="Yanf M."/>
            <person name="Daum C."/>
            <person name="Ng V."/>
            <person name="Clum A."/>
            <person name="Ohm R."/>
            <person name="Martin F."/>
            <person name="Silar P."/>
            <person name="Natvig D."/>
            <person name="Lalanne C."/>
            <person name="Gautier V."/>
            <person name="Ament-Velasquez S.L."/>
            <person name="Kruys A."/>
            <person name="Hutchinson M.I."/>
            <person name="Powell A.J."/>
            <person name="Barry K."/>
            <person name="Miller A.N."/>
            <person name="Grigoriev I.V."/>
            <person name="Debuchy R."/>
            <person name="Gladieux P."/>
            <person name="Thoren M.H."/>
            <person name="Johannesson H."/>
        </authorList>
    </citation>
    <scope>NUCLEOTIDE SEQUENCE</scope>
    <source>
        <strain evidence="3">CBS 315.58</strain>
    </source>
</reference>
<feature type="compositionally biased region" description="Basic and acidic residues" evidence="1">
    <location>
        <begin position="33"/>
        <end position="67"/>
    </location>
</feature>